<evidence type="ECO:0000313" key="4">
    <source>
        <dbReference type="Proteomes" id="UP000193307"/>
    </source>
</evidence>
<dbReference type="Proteomes" id="UP000193307">
    <property type="component" value="Unassembled WGS sequence"/>
</dbReference>
<accession>A0A1Y5RI44</accession>
<reference evidence="3 4" key="1">
    <citation type="submission" date="2017-03" db="EMBL/GenBank/DDBJ databases">
        <authorList>
            <person name="Afonso C.L."/>
            <person name="Miller P.J."/>
            <person name="Scott M.A."/>
            <person name="Spackman E."/>
            <person name="Goraichik I."/>
            <person name="Dimitrov K.M."/>
            <person name="Suarez D.L."/>
            <person name="Swayne D.E."/>
        </authorList>
    </citation>
    <scope>NUCLEOTIDE SEQUENCE [LARGE SCALE GENOMIC DNA]</scope>
    <source>
        <strain evidence="3 4">CECT 7971</strain>
    </source>
</reference>
<name>A0A1Y5RI44_9RHOB</name>
<dbReference type="EMBL" id="FWFW01000001">
    <property type="protein sequence ID" value="SLN16994.1"/>
    <property type="molecule type" value="Genomic_DNA"/>
</dbReference>
<dbReference type="RefSeq" id="WP_085847307.1">
    <property type="nucleotide sequence ID" value="NZ_FNZV01000001.1"/>
</dbReference>
<sequence length="390" mass="40124">MNTGQYISAGAHFGLVAYVLFGGFFLSPRDTETVQSQEVSLISESDFAALSRVETAPDVANEAPKISAPTIDSSTESAALAAPERMPPPKARPETPPDPSPADQAPPLPVAPTAPVPPAPEFSVEDSGASLPDVANQEPTPRPVPRIAPEAVVNPDQTPDIADQATPEVSPDAEATAEVVPDVPAAAPQEAVTETVTEADTPSGMTSSPRPKARPQSVVRQAAQQAEDKAKSETTANTTADAKADAAANAAADAVADAAADAVAALAAEAAADTPAAPSRPAGPPMSAGEKDALRVAVSQCWNTGSMSTEAQRTKVTVGLSMNQDGTPITGSIRLLGSTGGDAASAEQAFQTARRAIIRCGRDGYSLPAEKFDSWKDIEILFNPENMRFK</sequence>
<dbReference type="AlphaFoldDB" id="A0A1Y5RI44"/>
<proteinExistence type="predicted"/>
<evidence type="ECO:0008006" key="5">
    <source>
        <dbReference type="Google" id="ProtNLM"/>
    </source>
</evidence>
<feature type="compositionally biased region" description="Low complexity" evidence="1">
    <location>
        <begin position="173"/>
        <end position="202"/>
    </location>
</feature>
<keyword evidence="2" id="KW-0472">Membrane</keyword>
<evidence type="ECO:0000256" key="1">
    <source>
        <dbReference type="SAM" id="MobiDB-lite"/>
    </source>
</evidence>
<feature type="compositionally biased region" description="Pro residues" evidence="1">
    <location>
        <begin position="85"/>
        <end position="120"/>
    </location>
</feature>
<dbReference type="OrthoDB" id="7161229at2"/>
<dbReference type="Gene3D" id="3.30.1150.10">
    <property type="match status" value="1"/>
</dbReference>
<dbReference type="STRING" id="658057.SAMN04488032_101239"/>
<keyword evidence="4" id="KW-1185">Reference proteome</keyword>
<keyword evidence="2" id="KW-1133">Transmembrane helix</keyword>
<keyword evidence="2" id="KW-0812">Transmembrane</keyword>
<feature type="region of interest" description="Disordered" evidence="1">
    <location>
        <begin position="55"/>
        <end position="238"/>
    </location>
</feature>
<organism evidence="3 4">
    <name type="scientific">Pacificibacter marinus</name>
    <dbReference type="NCBI Taxonomy" id="658057"/>
    <lineage>
        <taxon>Bacteria</taxon>
        <taxon>Pseudomonadati</taxon>
        <taxon>Pseudomonadota</taxon>
        <taxon>Alphaproteobacteria</taxon>
        <taxon>Rhodobacterales</taxon>
        <taxon>Roseobacteraceae</taxon>
        <taxon>Pacificibacter</taxon>
    </lineage>
</organism>
<evidence type="ECO:0000256" key="2">
    <source>
        <dbReference type="SAM" id="Phobius"/>
    </source>
</evidence>
<feature type="transmembrane region" description="Helical" evidence="2">
    <location>
        <begin position="6"/>
        <end position="26"/>
    </location>
</feature>
<evidence type="ECO:0000313" key="3">
    <source>
        <dbReference type="EMBL" id="SLN16994.1"/>
    </source>
</evidence>
<protein>
    <recommendedName>
        <fullName evidence="5">Cell division and transport-associated protein TolA</fullName>
    </recommendedName>
</protein>
<gene>
    <name evidence="3" type="ORF">PAM7971_00411</name>
</gene>